<dbReference type="Pfam" id="PF00213">
    <property type="entry name" value="OSCP"/>
    <property type="match status" value="1"/>
</dbReference>
<dbReference type="GO" id="GO:0016020">
    <property type="term" value="C:membrane"/>
    <property type="evidence" value="ECO:0007669"/>
    <property type="project" value="UniProtKB-SubCell"/>
</dbReference>
<dbReference type="Gene3D" id="1.10.520.20">
    <property type="entry name" value="N-terminal domain of the delta subunit of the F1F0-ATP synthase"/>
    <property type="match status" value="1"/>
</dbReference>
<evidence type="ECO:0000256" key="2">
    <source>
        <dbReference type="ARBA" id="ARBA00022448"/>
    </source>
</evidence>
<keyword evidence="6" id="KW-0066">ATP synthesis</keyword>
<protein>
    <submittedName>
        <fullName evidence="7">Unannotated protein</fullName>
    </submittedName>
</protein>
<dbReference type="InterPro" id="IPR000711">
    <property type="entry name" value="ATPase_OSCP/dsu"/>
</dbReference>
<evidence type="ECO:0000256" key="6">
    <source>
        <dbReference type="ARBA" id="ARBA00023310"/>
    </source>
</evidence>
<accession>A0A6J7EN17</accession>
<dbReference type="EMBL" id="CAFBLQ010000210">
    <property type="protein sequence ID" value="CAB4882594.1"/>
    <property type="molecule type" value="Genomic_DNA"/>
</dbReference>
<dbReference type="PANTHER" id="PTHR11910">
    <property type="entry name" value="ATP SYNTHASE DELTA CHAIN"/>
    <property type="match status" value="1"/>
</dbReference>
<sequence length="176" mass="19749">MEQIAQVYARSLFEAAREAGRLDVVREQLGEIADAVDTSRDLRLFLFSPYFSTEEKKDGIRRAIAEADPLVENTLVLLAENHRLPAIFRIRKDYDRLWEEANDLLSVTVTSAVELDDAVVERIGSEIGRQTGRQVTLTKQVDPSIVGGFIVRAGNAIVDASIRNRLENLRKQVARA</sequence>
<proteinExistence type="inferred from homology"/>
<keyword evidence="4" id="KW-0406">Ion transport</keyword>
<dbReference type="AlphaFoldDB" id="A0A6J7EN17"/>
<keyword evidence="3" id="KW-0375">Hydrogen ion transport</keyword>
<comment type="subcellular location">
    <subcellularLocation>
        <location evidence="1">Membrane</location>
    </subcellularLocation>
</comment>
<dbReference type="PRINTS" id="PR00125">
    <property type="entry name" value="ATPASEDELTA"/>
</dbReference>
<keyword evidence="5" id="KW-0472">Membrane</keyword>
<reference evidence="7" key="1">
    <citation type="submission" date="2020-05" db="EMBL/GenBank/DDBJ databases">
        <authorList>
            <person name="Chiriac C."/>
            <person name="Salcher M."/>
            <person name="Ghai R."/>
            <person name="Kavagutti S V."/>
        </authorList>
    </citation>
    <scope>NUCLEOTIDE SEQUENCE</scope>
</reference>
<evidence type="ECO:0000256" key="1">
    <source>
        <dbReference type="ARBA" id="ARBA00004370"/>
    </source>
</evidence>
<keyword evidence="2" id="KW-0813">Transport</keyword>
<dbReference type="InterPro" id="IPR026015">
    <property type="entry name" value="ATP_synth_OSCP/delta_N_sf"/>
</dbReference>
<dbReference type="SUPFAM" id="SSF47928">
    <property type="entry name" value="N-terminal domain of the delta subunit of the F1F0-ATP synthase"/>
    <property type="match status" value="1"/>
</dbReference>
<evidence type="ECO:0000313" key="7">
    <source>
        <dbReference type="EMBL" id="CAB4882594.1"/>
    </source>
</evidence>
<organism evidence="7">
    <name type="scientific">freshwater metagenome</name>
    <dbReference type="NCBI Taxonomy" id="449393"/>
    <lineage>
        <taxon>unclassified sequences</taxon>
        <taxon>metagenomes</taxon>
        <taxon>ecological metagenomes</taxon>
    </lineage>
</organism>
<dbReference type="NCBIfam" id="TIGR01145">
    <property type="entry name" value="ATP_synt_delta"/>
    <property type="match status" value="1"/>
</dbReference>
<evidence type="ECO:0000256" key="3">
    <source>
        <dbReference type="ARBA" id="ARBA00022781"/>
    </source>
</evidence>
<dbReference type="InterPro" id="IPR020781">
    <property type="entry name" value="ATPase_OSCP/d_CS"/>
</dbReference>
<gene>
    <name evidence="7" type="ORF">UFOPK3423_01498</name>
</gene>
<dbReference type="PROSITE" id="PS00389">
    <property type="entry name" value="ATPASE_DELTA"/>
    <property type="match status" value="1"/>
</dbReference>
<dbReference type="HAMAP" id="MF_01416">
    <property type="entry name" value="ATP_synth_delta_bact"/>
    <property type="match status" value="1"/>
</dbReference>
<dbReference type="GO" id="GO:0046933">
    <property type="term" value="F:proton-transporting ATP synthase activity, rotational mechanism"/>
    <property type="evidence" value="ECO:0007669"/>
    <property type="project" value="InterPro"/>
</dbReference>
<evidence type="ECO:0000256" key="4">
    <source>
        <dbReference type="ARBA" id="ARBA00023065"/>
    </source>
</evidence>
<evidence type="ECO:0000256" key="5">
    <source>
        <dbReference type="ARBA" id="ARBA00023136"/>
    </source>
</evidence>
<name>A0A6J7EN17_9ZZZZ</name>